<dbReference type="InterPro" id="IPR051589">
    <property type="entry name" value="Sialate-O-sulfotransferase"/>
</dbReference>
<accession>A0A0K2V3U9</accession>
<feature type="non-terminal residue" evidence="2">
    <location>
        <position position="430"/>
    </location>
</feature>
<dbReference type="EMBL" id="HACA01027614">
    <property type="protein sequence ID" value="CDW44975.1"/>
    <property type="molecule type" value="Transcribed_RNA"/>
</dbReference>
<dbReference type="PANTHER" id="PTHR45964">
    <property type="entry name" value="WSCD FAMILY MEMBER CG9164"/>
    <property type="match status" value="1"/>
</dbReference>
<protein>
    <submittedName>
        <fullName evidence="2">WSC domaincontaining protein 2like [Strongylocentrotus purpuratus]</fullName>
    </submittedName>
</protein>
<proteinExistence type="inferred from homology"/>
<comment type="similarity">
    <text evidence="1">Belongs to the WSCD family.</text>
</comment>
<dbReference type="PANTHER" id="PTHR45964:SF9">
    <property type="entry name" value="SULFOTRANSFERASE"/>
    <property type="match status" value="1"/>
</dbReference>
<dbReference type="AlphaFoldDB" id="A0A0K2V3U9"/>
<evidence type="ECO:0000313" key="2">
    <source>
        <dbReference type="EMBL" id="CDW44975.1"/>
    </source>
</evidence>
<organism evidence="2">
    <name type="scientific">Lepeophtheirus salmonis</name>
    <name type="common">Salmon louse</name>
    <name type="synonym">Caligus salmonis</name>
    <dbReference type="NCBI Taxonomy" id="72036"/>
    <lineage>
        <taxon>Eukaryota</taxon>
        <taxon>Metazoa</taxon>
        <taxon>Ecdysozoa</taxon>
        <taxon>Arthropoda</taxon>
        <taxon>Crustacea</taxon>
        <taxon>Multicrustacea</taxon>
        <taxon>Hexanauplia</taxon>
        <taxon>Copepoda</taxon>
        <taxon>Siphonostomatoida</taxon>
        <taxon>Caligidae</taxon>
        <taxon>Lepeophtheirus</taxon>
    </lineage>
</organism>
<reference evidence="2" key="1">
    <citation type="submission" date="2014-05" db="EMBL/GenBank/DDBJ databases">
        <authorList>
            <person name="Chronopoulou M."/>
        </authorList>
    </citation>
    <scope>NUCLEOTIDE SEQUENCE</scope>
    <source>
        <tissue evidence="2">Whole organism</tissue>
    </source>
</reference>
<dbReference type="OrthoDB" id="5985073at2759"/>
<sequence length="430" mass="49882">MKAKRWLRNNSGCLCVFLLGLFFVLTLFTKYSSKRGREGNISRFVELLEEEDGDQGRFKCEEGVKLLLSRTLPSKSAFPSEDKECRNFEIRHLKPGCIAPKALVSYPGSGNTWLRYLLDTSVGIFTGSRYKDLEIQSSGMWGEIRPWNDGSTLVQKTHDASHGHVLTDFKGGRGLLLIRNPYDAILSNRNYLIGGHVGSNYSNEAFNTTEWRGFISSQMAKWLNIATNWTIYSDPKNLTVVHLEDIKDNLKGSLEDILQRVFHIRPNQIRLKCVLKHRNGFFHRGASIMRGDKSLRIIPYRIEERVHMDEIIDYLNDILIRKGYHPLPLHRYNYYRQSDEEILAMFEAQRKENLGGHETSFEQTEENEDTKGLEMVLNSYIRKLDKDGTRFNLDKEPLVSKYTLKIFKKALKFWPSIQNTFKSRDPILEE</sequence>
<dbReference type="SUPFAM" id="SSF52540">
    <property type="entry name" value="P-loop containing nucleoside triphosphate hydrolases"/>
    <property type="match status" value="1"/>
</dbReference>
<evidence type="ECO:0000256" key="1">
    <source>
        <dbReference type="ARBA" id="ARBA00010236"/>
    </source>
</evidence>
<dbReference type="InterPro" id="IPR027417">
    <property type="entry name" value="P-loop_NTPase"/>
</dbReference>
<dbReference type="Gene3D" id="3.40.50.300">
    <property type="entry name" value="P-loop containing nucleotide triphosphate hydrolases"/>
    <property type="match status" value="1"/>
</dbReference>
<name>A0A0K2V3U9_LEPSM</name>